<keyword evidence="3" id="KW-1185">Reference proteome</keyword>
<dbReference type="SUPFAM" id="SSF47413">
    <property type="entry name" value="lambda repressor-like DNA-binding domains"/>
    <property type="match status" value="1"/>
</dbReference>
<dbReference type="RefSeq" id="WP_149852876.1">
    <property type="nucleotide sequence ID" value="NZ_VUOB01000056.1"/>
</dbReference>
<dbReference type="GO" id="GO:0003677">
    <property type="term" value="F:DNA binding"/>
    <property type="evidence" value="ECO:0007669"/>
    <property type="project" value="InterPro"/>
</dbReference>
<dbReference type="Pfam" id="PF19054">
    <property type="entry name" value="DUF5753"/>
    <property type="match status" value="1"/>
</dbReference>
<sequence length="284" mass="31035">MAVGTTRGKRRLGRFVKPIRLRSGLDPKDVAREVECASQTVTRLEGGVSLPRLHLFMAILGVIGATPDERRQARQLWDVADVDAAVIERVADFPVKYQRFRLDETEAVTERTLDTVIVPGLLQTPGYAAALAVGSRLLNRSEEREQRAAAERRERQELLHRVGRPLVLHSILGEAAVRNLVGGAAVMRSQLDHLLTAATLPNVTIQVVPFEFGAYGPMSGPITLLTFPEDDEPDAAYLEYVAGLETVEDPEDAVALSTTWNEIAAAVPSPDESAETIRAVRDAV</sequence>
<dbReference type="OrthoDB" id="4285266at2"/>
<protein>
    <submittedName>
        <fullName evidence="2">Helix-turn-helix domain-containing protein</fullName>
    </submittedName>
</protein>
<dbReference type="Gene3D" id="1.10.260.40">
    <property type="entry name" value="lambda repressor-like DNA-binding domains"/>
    <property type="match status" value="1"/>
</dbReference>
<dbReference type="CDD" id="cd00093">
    <property type="entry name" value="HTH_XRE"/>
    <property type="match status" value="1"/>
</dbReference>
<dbReference type="SMART" id="SM00530">
    <property type="entry name" value="HTH_XRE"/>
    <property type="match status" value="1"/>
</dbReference>
<dbReference type="EMBL" id="VUOB01000056">
    <property type="protein sequence ID" value="KAA2255468.1"/>
    <property type="molecule type" value="Genomic_DNA"/>
</dbReference>
<feature type="domain" description="HTH cro/C1-type" evidence="1">
    <location>
        <begin position="15"/>
        <end position="70"/>
    </location>
</feature>
<dbReference type="Proteomes" id="UP000323454">
    <property type="component" value="Unassembled WGS sequence"/>
</dbReference>
<dbReference type="AlphaFoldDB" id="A0A5B2WWL9"/>
<name>A0A5B2WWL9_9PSEU</name>
<evidence type="ECO:0000313" key="2">
    <source>
        <dbReference type="EMBL" id="KAA2255468.1"/>
    </source>
</evidence>
<dbReference type="InterPro" id="IPR001387">
    <property type="entry name" value="Cro/C1-type_HTH"/>
</dbReference>
<reference evidence="2 3" key="2">
    <citation type="submission" date="2019-09" db="EMBL/GenBank/DDBJ databases">
        <authorList>
            <person name="Jin C."/>
        </authorList>
    </citation>
    <scope>NUCLEOTIDE SEQUENCE [LARGE SCALE GENOMIC DNA]</scope>
    <source>
        <strain evidence="2 3">AN110305</strain>
    </source>
</reference>
<dbReference type="InterPro" id="IPR043917">
    <property type="entry name" value="DUF5753"/>
</dbReference>
<comment type="caution">
    <text evidence="2">The sequence shown here is derived from an EMBL/GenBank/DDBJ whole genome shotgun (WGS) entry which is preliminary data.</text>
</comment>
<organism evidence="2 3">
    <name type="scientific">Solihabitans fulvus</name>
    <dbReference type="NCBI Taxonomy" id="1892852"/>
    <lineage>
        <taxon>Bacteria</taxon>
        <taxon>Bacillati</taxon>
        <taxon>Actinomycetota</taxon>
        <taxon>Actinomycetes</taxon>
        <taxon>Pseudonocardiales</taxon>
        <taxon>Pseudonocardiaceae</taxon>
        <taxon>Solihabitans</taxon>
    </lineage>
</organism>
<reference evidence="2 3" key="1">
    <citation type="submission" date="2019-09" db="EMBL/GenBank/DDBJ databases">
        <title>Goodfellowia gen. nov., a new genus of the Pseudonocardineae related to Actinoalloteichus, containing Goodfellowia coeruleoviolacea gen. nov., comb. nov. gen. nov., comb. nov.</title>
        <authorList>
            <person name="Labeda D."/>
        </authorList>
    </citation>
    <scope>NUCLEOTIDE SEQUENCE [LARGE SCALE GENOMIC DNA]</scope>
    <source>
        <strain evidence="2 3">AN110305</strain>
    </source>
</reference>
<proteinExistence type="predicted"/>
<evidence type="ECO:0000259" key="1">
    <source>
        <dbReference type="SMART" id="SM00530"/>
    </source>
</evidence>
<accession>A0A5B2WWL9</accession>
<dbReference type="InterPro" id="IPR010982">
    <property type="entry name" value="Lambda_DNA-bd_dom_sf"/>
</dbReference>
<gene>
    <name evidence="2" type="ORF">F0L68_28285</name>
</gene>
<evidence type="ECO:0000313" key="3">
    <source>
        <dbReference type="Proteomes" id="UP000323454"/>
    </source>
</evidence>
<dbReference type="Pfam" id="PF13560">
    <property type="entry name" value="HTH_31"/>
    <property type="match status" value="1"/>
</dbReference>